<feature type="chain" id="PRO_5046479461" evidence="2">
    <location>
        <begin position="21"/>
        <end position="351"/>
    </location>
</feature>
<keyword evidence="4" id="KW-1185">Reference proteome</keyword>
<protein>
    <submittedName>
        <fullName evidence="3">Uncharacterized protein</fullName>
    </submittedName>
</protein>
<feature type="region of interest" description="Disordered" evidence="1">
    <location>
        <begin position="219"/>
        <end position="351"/>
    </location>
</feature>
<dbReference type="PROSITE" id="PS51257">
    <property type="entry name" value="PROKAR_LIPOPROTEIN"/>
    <property type="match status" value="1"/>
</dbReference>
<dbReference type="PANTHER" id="PTHR45725">
    <property type="entry name" value="FORMIN HOMOLOGY 2 FAMILY MEMBER"/>
    <property type="match status" value="1"/>
</dbReference>
<accession>A0ABW3P520</accession>
<feature type="compositionally biased region" description="Low complexity" evidence="1">
    <location>
        <begin position="280"/>
        <end position="294"/>
    </location>
</feature>
<comment type="caution">
    <text evidence="3">The sequence shown here is derived from an EMBL/GenBank/DDBJ whole genome shotgun (WGS) entry which is preliminary data.</text>
</comment>
<gene>
    <name evidence="3" type="ORF">ACFQ24_17770</name>
</gene>
<dbReference type="RefSeq" id="WP_380913652.1">
    <property type="nucleotide sequence ID" value="NZ_JBHTLS010000133.1"/>
</dbReference>
<evidence type="ECO:0000313" key="4">
    <source>
        <dbReference type="Proteomes" id="UP001597203"/>
    </source>
</evidence>
<feature type="signal peptide" evidence="2">
    <location>
        <begin position="1"/>
        <end position="20"/>
    </location>
</feature>
<sequence>MSATRRFLGRISLVSLAAIAACTTPPPPPPPPTPPPPVVPTIRPMPPDNAVEGMSIPEKDADGKYQTANRGVTSNTALWHVRMALNVAALNCDKYGSTARLQYNQILSVHRDILDSANDAVDRNYTVAYGRSAVGTRERLNTVVYNFFALPPVIKHFCPVAVTVGAKVLSTPSSQLLLNAPQWLAELEKPFQEFYAAYADYLRRLAEWQSRFGGTVTLRLSPTPLPPPPVPPGEAPAGWKPGMPTPSSMTSGAPANVPPANVPPTGVPAPAAPVPPPPVGSGATVQGVPGGAPAPSAPAAPSPSVPTAPTPANPAPTTPGTVPFGPPPVSRTLPDNSAPKLVVQPVPADSE</sequence>
<dbReference type="InterPro" id="IPR051425">
    <property type="entry name" value="Formin_Homology"/>
</dbReference>
<feature type="compositionally biased region" description="Pro residues" evidence="1">
    <location>
        <begin position="256"/>
        <end position="279"/>
    </location>
</feature>
<organism evidence="3 4">
    <name type="scientific">Sphingobium olei</name>
    <dbReference type="NCBI Taxonomy" id="420955"/>
    <lineage>
        <taxon>Bacteria</taxon>
        <taxon>Pseudomonadati</taxon>
        <taxon>Pseudomonadota</taxon>
        <taxon>Alphaproteobacteria</taxon>
        <taxon>Sphingomonadales</taxon>
        <taxon>Sphingomonadaceae</taxon>
        <taxon>Sphingobium</taxon>
    </lineage>
</organism>
<feature type="compositionally biased region" description="Pro residues" evidence="1">
    <location>
        <begin position="295"/>
        <end position="317"/>
    </location>
</feature>
<evidence type="ECO:0000256" key="2">
    <source>
        <dbReference type="SAM" id="SignalP"/>
    </source>
</evidence>
<dbReference type="EMBL" id="JBHTLS010000133">
    <property type="protein sequence ID" value="MFD1106715.1"/>
    <property type="molecule type" value="Genomic_DNA"/>
</dbReference>
<dbReference type="PANTHER" id="PTHR45725:SF1">
    <property type="entry name" value="DISHEVELLED ASSOCIATED ACTIVATOR OF MORPHOGENESIS, ISOFORM D"/>
    <property type="match status" value="1"/>
</dbReference>
<reference evidence="4" key="1">
    <citation type="journal article" date="2019" name="Int. J. Syst. Evol. Microbiol.">
        <title>The Global Catalogue of Microorganisms (GCM) 10K type strain sequencing project: providing services to taxonomists for standard genome sequencing and annotation.</title>
        <authorList>
            <consortium name="The Broad Institute Genomics Platform"/>
            <consortium name="The Broad Institute Genome Sequencing Center for Infectious Disease"/>
            <person name="Wu L."/>
            <person name="Ma J."/>
        </authorList>
    </citation>
    <scope>NUCLEOTIDE SEQUENCE [LARGE SCALE GENOMIC DNA]</scope>
    <source>
        <strain evidence="4">CCUG 54329</strain>
    </source>
</reference>
<name>A0ABW3P520_9SPHN</name>
<dbReference type="Proteomes" id="UP001597203">
    <property type="component" value="Unassembled WGS sequence"/>
</dbReference>
<keyword evidence="2" id="KW-0732">Signal</keyword>
<feature type="compositionally biased region" description="Pro residues" evidence="1">
    <location>
        <begin position="223"/>
        <end position="234"/>
    </location>
</feature>
<evidence type="ECO:0000256" key="1">
    <source>
        <dbReference type="SAM" id="MobiDB-lite"/>
    </source>
</evidence>
<evidence type="ECO:0000313" key="3">
    <source>
        <dbReference type="EMBL" id="MFD1106715.1"/>
    </source>
</evidence>
<proteinExistence type="predicted"/>